<comment type="catalytic activity">
    <reaction evidence="1 7">
        <text>2-C-methyl-D-erythritol 4-phosphate + CTP + H(+) = 4-CDP-2-C-methyl-D-erythritol + diphosphate</text>
        <dbReference type="Rhea" id="RHEA:13429"/>
        <dbReference type="ChEBI" id="CHEBI:15378"/>
        <dbReference type="ChEBI" id="CHEBI:33019"/>
        <dbReference type="ChEBI" id="CHEBI:37563"/>
        <dbReference type="ChEBI" id="CHEBI:57823"/>
        <dbReference type="ChEBI" id="CHEBI:58262"/>
        <dbReference type="EC" id="2.7.7.60"/>
    </reaction>
</comment>
<evidence type="ECO:0000256" key="2">
    <source>
        <dbReference type="ARBA" id="ARBA00004787"/>
    </source>
</evidence>
<dbReference type="InterPro" id="IPR050088">
    <property type="entry name" value="IspD/TarI_cytidylyltransf_bact"/>
</dbReference>
<dbReference type="GO" id="GO:0019288">
    <property type="term" value="P:isopentenyl diphosphate biosynthetic process, methylerythritol 4-phosphate pathway"/>
    <property type="evidence" value="ECO:0007669"/>
    <property type="project" value="UniProtKB-UniRule"/>
</dbReference>
<keyword evidence="10" id="KW-1185">Reference proteome</keyword>
<dbReference type="FunFam" id="3.90.550.10:FF:000003">
    <property type="entry name" value="2-C-methyl-D-erythritol 4-phosphate cytidylyltransferase"/>
    <property type="match status" value="1"/>
</dbReference>
<reference evidence="10" key="1">
    <citation type="submission" date="2017-09" db="EMBL/GenBank/DDBJ databases">
        <authorList>
            <person name="Varghese N."/>
            <person name="Submissions S."/>
        </authorList>
    </citation>
    <scope>NUCLEOTIDE SEQUENCE [LARGE SCALE GENOMIC DNA]</scope>
    <source>
        <strain evidence="10">CGMCC 1.12461</strain>
    </source>
</reference>
<gene>
    <name evidence="7" type="primary">ispD</name>
    <name evidence="9" type="ORF">SAMN06297280_2337</name>
</gene>
<feature type="region of interest" description="Disordered" evidence="8">
    <location>
        <begin position="242"/>
        <end position="261"/>
    </location>
</feature>
<evidence type="ECO:0000256" key="1">
    <source>
        <dbReference type="ARBA" id="ARBA00001282"/>
    </source>
</evidence>
<keyword evidence="6 7" id="KW-0414">Isoprene biosynthesis</keyword>
<accession>A0A285J259</accession>
<evidence type="ECO:0000313" key="9">
    <source>
        <dbReference type="EMBL" id="SNY53221.1"/>
    </source>
</evidence>
<dbReference type="Pfam" id="PF01128">
    <property type="entry name" value="IspD"/>
    <property type="match status" value="1"/>
</dbReference>
<proteinExistence type="inferred from homology"/>
<dbReference type="PROSITE" id="PS01295">
    <property type="entry name" value="ISPD"/>
    <property type="match status" value="1"/>
</dbReference>
<dbReference type="PANTHER" id="PTHR32125:SF4">
    <property type="entry name" value="2-C-METHYL-D-ERYTHRITOL 4-PHOSPHATE CYTIDYLYLTRANSFERASE, CHLOROPLASTIC"/>
    <property type="match status" value="1"/>
</dbReference>
<dbReference type="Gene3D" id="3.90.550.10">
    <property type="entry name" value="Spore Coat Polysaccharide Biosynthesis Protein SpsA, Chain A"/>
    <property type="match status" value="1"/>
</dbReference>
<dbReference type="InterPro" id="IPR029044">
    <property type="entry name" value="Nucleotide-diphossugar_trans"/>
</dbReference>
<dbReference type="Proteomes" id="UP000219353">
    <property type="component" value="Unassembled WGS sequence"/>
</dbReference>
<dbReference type="UniPathway" id="UPA00056">
    <property type="reaction ID" value="UER00093"/>
</dbReference>
<evidence type="ECO:0000256" key="8">
    <source>
        <dbReference type="SAM" id="MobiDB-lite"/>
    </source>
</evidence>
<dbReference type="HAMAP" id="MF_00108">
    <property type="entry name" value="IspD"/>
    <property type="match status" value="1"/>
</dbReference>
<evidence type="ECO:0000256" key="7">
    <source>
        <dbReference type="HAMAP-Rule" id="MF_00108"/>
    </source>
</evidence>
<dbReference type="PANTHER" id="PTHR32125">
    <property type="entry name" value="2-C-METHYL-D-ERYTHRITOL 4-PHOSPHATE CYTIDYLYLTRANSFERASE, CHLOROPLASTIC"/>
    <property type="match status" value="1"/>
</dbReference>
<feature type="site" description="Transition state stabilizer" evidence="7">
    <location>
        <position position="21"/>
    </location>
</feature>
<feature type="site" description="Positions MEP for the nucleophilic attack" evidence="7">
    <location>
        <position position="161"/>
    </location>
</feature>
<keyword evidence="4 7" id="KW-0808">Transferase</keyword>
<dbReference type="EC" id="2.7.7.60" evidence="7"/>
<dbReference type="NCBIfam" id="TIGR00453">
    <property type="entry name" value="ispD"/>
    <property type="match status" value="1"/>
</dbReference>
<dbReference type="CDD" id="cd02516">
    <property type="entry name" value="CDP-ME_synthetase"/>
    <property type="match status" value="1"/>
</dbReference>
<dbReference type="AlphaFoldDB" id="A0A285J259"/>
<keyword evidence="5 7" id="KW-0548">Nucleotidyltransferase</keyword>
<evidence type="ECO:0000256" key="3">
    <source>
        <dbReference type="ARBA" id="ARBA00009789"/>
    </source>
</evidence>
<dbReference type="SUPFAM" id="SSF53448">
    <property type="entry name" value="Nucleotide-diphospho-sugar transferases"/>
    <property type="match status" value="1"/>
</dbReference>
<feature type="compositionally biased region" description="Low complexity" evidence="8">
    <location>
        <begin position="246"/>
        <end position="261"/>
    </location>
</feature>
<protein>
    <recommendedName>
        <fullName evidence="7">2-C-methyl-D-erythritol 4-phosphate cytidylyltransferase</fullName>
        <ecNumber evidence="7">2.7.7.60</ecNumber>
    </recommendedName>
    <alternativeName>
        <fullName evidence="7">4-diphosphocytidyl-2C-methyl-D-erythritol synthase</fullName>
    </alternativeName>
    <alternativeName>
        <fullName evidence="7">MEP cytidylyltransferase</fullName>
        <shortName evidence="7">MCT</shortName>
    </alternativeName>
</protein>
<evidence type="ECO:0000256" key="4">
    <source>
        <dbReference type="ARBA" id="ARBA00022679"/>
    </source>
</evidence>
<dbReference type="EMBL" id="OBEB01000004">
    <property type="protein sequence ID" value="SNY53221.1"/>
    <property type="molecule type" value="Genomic_DNA"/>
</dbReference>
<dbReference type="InterPro" id="IPR034683">
    <property type="entry name" value="IspD/TarI"/>
</dbReference>
<dbReference type="RefSeq" id="WP_097111565.1">
    <property type="nucleotide sequence ID" value="NZ_OBEB01000004.1"/>
</dbReference>
<feature type="site" description="Transition state stabilizer" evidence="7">
    <location>
        <position position="28"/>
    </location>
</feature>
<dbReference type="OrthoDB" id="9806837at2"/>
<comment type="similarity">
    <text evidence="3 7">Belongs to the IspD/TarI cytidylyltransferase family. IspD subfamily.</text>
</comment>
<name>A0A285J259_9GAMM</name>
<feature type="site" description="Positions MEP for the nucleophilic attack" evidence="7">
    <location>
        <position position="217"/>
    </location>
</feature>
<evidence type="ECO:0000313" key="10">
    <source>
        <dbReference type="Proteomes" id="UP000219353"/>
    </source>
</evidence>
<evidence type="ECO:0000256" key="6">
    <source>
        <dbReference type="ARBA" id="ARBA00023229"/>
    </source>
</evidence>
<dbReference type="GO" id="GO:0050518">
    <property type="term" value="F:2-C-methyl-D-erythritol 4-phosphate cytidylyltransferase activity"/>
    <property type="evidence" value="ECO:0007669"/>
    <property type="project" value="UniProtKB-UniRule"/>
</dbReference>
<dbReference type="InterPro" id="IPR018294">
    <property type="entry name" value="ISPD_synthase_CS"/>
</dbReference>
<sequence>MTQPLDLTIAAVIPSAGVGKRMQAAVPKQYLTLNDKTILEHSVSRICCQPQVAALWLALDKADPYFATTPLAAAAIERVDGGTERVHSVLQALQQIDADRYPWVLVHDAARPLIREADITLLIERCLQAGHGGILACPVRDTMKRGKATSAGTLVADTVDREQLWHALTPQFFPTRQLRQAIEQALAAGVTITDEASAMEWAGQPVLLVEGQADNIKITRPADLTLATYFLEQQHLEQQHLEQQHLEQQQLKQQQPEQPTT</sequence>
<evidence type="ECO:0000256" key="5">
    <source>
        <dbReference type="ARBA" id="ARBA00022695"/>
    </source>
</evidence>
<dbReference type="InterPro" id="IPR001228">
    <property type="entry name" value="IspD"/>
</dbReference>
<organism evidence="9 10">
    <name type="scientific">Arsukibacterium tuosuense</name>
    <dbReference type="NCBI Taxonomy" id="1323745"/>
    <lineage>
        <taxon>Bacteria</taxon>
        <taxon>Pseudomonadati</taxon>
        <taxon>Pseudomonadota</taxon>
        <taxon>Gammaproteobacteria</taxon>
        <taxon>Chromatiales</taxon>
        <taxon>Chromatiaceae</taxon>
        <taxon>Arsukibacterium</taxon>
    </lineage>
</organism>
<comment type="function">
    <text evidence="7">Catalyzes the formation of 4-diphosphocytidyl-2-C-methyl-D-erythritol from CTP and 2-C-methyl-D-erythritol 4-phosphate (MEP).</text>
</comment>
<comment type="pathway">
    <text evidence="2 7">Isoprenoid biosynthesis; isopentenyl diphosphate biosynthesis via DXP pathway; isopentenyl diphosphate from 1-deoxy-D-xylulose 5-phosphate: step 2/6.</text>
</comment>